<dbReference type="Proteomes" id="UP000318571">
    <property type="component" value="Chromosome 2"/>
</dbReference>
<evidence type="ECO:0000256" key="4">
    <source>
        <dbReference type="ARBA" id="ARBA00022737"/>
    </source>
</evidence>
<name>A0A553PAW4_TIGCA</name>
<evidence type="ECO:0000256" key="6">
    <source>
        <dbReference type="ARBA" id="ARBA00022837"/>
    </source>
</evidence>
<keyword evidence="15" id="KW-1185">Reference proteome</keyword>
<dbReference type="GO" id="GO:0005788">
    <property type="term" value="C:endoplasmic reticulum lumen"/>
    <property type="evidence" value="ECO:0007669"/>
    <property type="project" value="UniProtKB-SubCell"/>
</dbReference>
<dbReference type="AlphaFoldDB" id="A0A553PAW4"/>
<sequence>MDLRACRRGPSGLAWSAWSTWLIWLTLGGSIQAGVPQKHAGHNHARGGQAERTADGAFASLNTGEAPTHENAFDHEAILGSHAEAETFDQLSPAEAQRRLRILLDKMDRNHDERIEKPELFAWILRSFKSLSQEESSERFKDADLDADGEVTWAEYIKEEFEIDDDEEGQAEMKSIQTDPDRLDELQMMEEDRILFQAADKNGDNKLTPPEFLSFSHPEDDPSMHQVVLQQVLHDKDRNRDGRIDFQEYIGERGQDQSKEWIISEKDRFDNELDKDKDGTLSAEEIKAWMIPSNNDIAHDEVSHLFAGADDDVDGMLTFDEILTHHDIFVGSEATDYGEHLNNLHKFEDEL</sequence>
<keyword evidence="3 12" id="KW-0732">Signal</keyword>
<feature type="signal peptide" evidence="12">
    <location>
        <begin position="1"/>
        <end position="33"/>
    </location>
</feature>
<dbReference type="Pfam" id="PF13202">
    <property type="entry name" value="EF-hand_5"/>
    <property type="match status" value="2"/>
</dbReference>
<evidence type="ECO:0000256" key="3">
    <source>
        <dbReference type="ARBA" id="ARBA00022729"/>
    </source>
</evidence>
<reference evidence="14 15" key="1">
    <citation type="journal article" date="2018" name="Nat. Ecol. Evol.">
        <title>Genomic signatures of mitonuclear coevolution across populations of Tigriopus californicus.</title>
        <authorList>
            <person name="Barreto F.S."/>
            <person name="Watson E.T."/>
            <person name="Lima T.G."/>
            <person name="Willett C.S."/>
            <person name="Edmands S."/>
            <person name="Li W."/>
            <person name="Burton R.S."/>
        </authorList>
    </citation>
    <scope>NUCLEOTIDE SEQUENCE [LARGE SCALE GENOMIC DNA]</scope>
    <source>
        <strain evidence="14 15">San Diego</strain>
    </source>
</reference>
<feature type="chain" id="PRO_5022156255" description="Reticulocalbin-3" evidence="12">
    <location>
        <begin position="34"/>
        <end position="351"/>
    </location>
</feature>
<protein>
    <recommendedName>
        <fullName evidence="11">Reticulocalbin-3</fullName>
    </recommendedName>
</protein>
<dbReference type="CDD" id="cd16227">
    <property type="entry name" value="EFh_CREC_RCN2_like"/>
    <property type="match status" value="1"/>
</dbReference>
<evidence type="ECO:0000313" key="14">
    <source>
        <dbReference type="EMBL" id="TRY74789.1"/>
    </source>
</evidence>
<dbReference type="PANTHER" id="PTHR10827:SF95">
    <property type="entry name" value="LD34388P"/>
    <property type="match status" value="1"/>
</dbReference>
<evidence type="ECO:0000256" key="2">
    <source>
        <dbReference type="ARBA" id="ARBA00022723"/>
    </source>
</evidence>
<proteinExistence type="predicted"/>
<comment type="caution">
    <text evidence="14">The sequence shown here is derived from an EMBL/GenBank/DDBJ whole genome shotgun (WGS) entry which is preliminary data.</text>
</comment>
<keyword evidence="2" id="KW-0479">Metal-binding</keyword>
<comment type="function">
    <text evidence="9">Probable molecular chaperone assisting protein biosynthesis and transport in the endoplasmic reticulum. Required for the proper biosynthesis and transport of pulmonary surfactant-associated protein A/SP-A, pulmonary surfactant-associated protein D/SP-D and the lipid transporter ABCA3. By regulating both the proper expression and the degradation through the endoplasmic reticulum-associated protein degradation pathway of these proteins plays a crucial role in pulmonary surfactant homeostasis. Has an anti-fibrotic activity by negatively regulating the secretion of type I and type III collagens. This calcium-binding protein also transiently associates with immature PCSK6 and regulates its secretion.</text>
</comment>
<dbReference type="InterPro" id="IPR018247">
    <property type="entry name" value="EF_Hand_1_Ca_BS"/>
</dbReference>
<dbReference type="SMART" id="SM00054">
    <property type="entry name" value="EFh"/>
    <property type="match status" value="5"/>
</dbReference>
<dbReference type="InterPro" id="IPR011992">
    <property type="entry name" value="EF-hand-dom_pair"/>
</dbReference>
<keyword evidence="6" id="KW-0106">Calcium</keyword>
<evidence type="ECO:0000256" key="5">
    <source>
        <dbReference type="ARBA" id="ARBA00022824"/>
    </source>
</evidence>
<evidence type="ECO:0000256" key="12">
    <source>
        <dbReference type="SAM" id="SignalP"/>
    </source>
</evidence>
<dbReference type="Pfam" id="PF13499">
    <property type="entry name" value="EF-hand_7"/>
    <property type="match status" value="1"/>
</dbReference>
<dbReference type="EMBL" id="VCGU01000005">
    <property type="protein sequence ID" value="TRY74789.1"/>
    <property type="molecule type" value="Genomic_DNA"/>
</dbReference>
<evidence type="ECO:0000259" key="13">
    <source>
        <dbReference type="PROSITE" id="PS50222"/>
    </source>
</evidence>
<dbReference type="GO" id="GO:0015031">
    <property type="term" value="P:protein transport"/>
    <property type="evidence" value="ECO:0007669"/>
    <property type="project" value="UniProtKB-ARBA"/>
</dbReference>
<evidence type="ECO:0000313" key="15">
    <source>
        <dbReference type="Proteomes" id="UP000318571"/>
    </source>
</evidence>
<dbReference type="Gene3D" id="1.10.238.10">
    <property type="entry name" value="EF-hand"/>
    <property type="match status" value="3"/>
</dbReference>
<dbReference type="PROSITE" id="PS50222">
    <property type="entry name" value="EF_HAND_2"/>
    <property type="match status" value="2"/>
</dbReference>
<dbReference type="GO" id="GO:0005509">
    <property type="term" value="F:calcium ion binding"/>
    <property type="evidence" value="ECO:0007669"/>
    <property type="project" value="InterPro"/>
</dbReference>
<evidence type="ECO:0000256" key="11">
    <source>
        <dbReference type="ARBA" id="ARBA00072696"/>
    </source>
</evidence>
<organism evidence="14 15">
    <name type="scientific">Tigriopus californicus</name>
    <name type="common">Marine copepod</name>
    <dbReference type="NCBI Taxonomy" id="6832"/>
    <lineage>
        <taxon>Eukaryota</taxon>
        <taxon>Metazoa</taxon>
        <taxon>Ecdysozoa</taxon>
        <taxon>Arthropoda</taxon>
        <taxon>Crustacea</taxon>
        <taxon>Multicrustacea</taxon>
        <taxon>Hexanauplia</taxon>
        <taxon>Copepoda</taxon>
        <taxon>Harpacticoida</taxon>
        <taxon>Harpacticidae</taxon>
        <taxon>Tigriopus</taxon>
    </lineage>
</organism>
<feature type="domain" description="EF-hand" evidence="13">
    <location>
        <begin position="271"/>
        <end position="296"/>
    </location>
</feature>
<comment type="subunit">
    <text evidence="10">Interacts with PCSK6 (immature form including the propeptide); probably involved in the maturation and the secretion of PCSK6.</text>
</comment>
<evidence type="ECO:0000256" key="9">
    <source>
        <dbReference type="ARBA" id="ARBA00056975"/>
    </source>
</evidence>
<keyword evidence="5" id="KW-0256">Endoplasmic reticulum</keyword>
<keyword evidence="4" id="KW-0677">Repeat</keyword>
<accession>A0A553PAW4</accession>
<dbReference type="PANTHER" id="PTHR10827">
    <property type="entry name" value="RETICULOCALBIN"/>
    <property type="match status" value="1"/>
</dbReference>
<dbReference type="STRING" id="6832.A0A553PAW4"/>
<evidence type="ECO:0000256" key="1">
    <source>
        <dbReference type="ARBA" id="ARBA00004319"/>
    </source>
</evidence>
<dbReference type="OrthoDB" id="293868at2759"/>
<dbReference type="FunFam" id="1.10.238.10:FF:000104">
    <property type="entry name" value="calumenin isoform X1"/>
    <property type="match status" value="1"/>
</dbReference>
<dbReference type="SUPFAM" id="SSF47473">
    <property type="entry name" value="EF-hand"/>
    <property type="match status" value="2"/>
</dbReference>
<dbReference type="OMA" id="HELTQWN"/>
<keyword evidence="7" id="KW-0325">Glycoprotein</keyword>
<feature type="domain" description="EF-hand" evidence="13">
    <location>
        <begin position="187"/>
        <end position="222"/>
    </location>
</feature>
<dbReference type="InterPro" id="IPR002048">
    <property type="entry name" value="EF_hand_dom"/>
</dbReference>
<evidence type="ECO:0000256" key="8">
    <source>
        <dbReference type="ARBA" id="ARBA00023186"/>
    </source>
</evidence>
<gene>
    <name evidence="14" type="ORF">TCAL_00653</name>
</gene>
<dbReference type="PROSITE" id="PS00018">
    <property type="entry name" value="EF_HAND_1"/>
    <property type="match status" value="4"/>
</dbReference>
<evidence type="ECO:0000256" key="10">
    <source>
        <dbReference type="ARBA" id="ARBA00063143"/>
    </source>
</evidence>
<keyword evidence="8" id="KW-0143">Chaperone</keyword>
<comment type="subcellular location">
    <subcellularLocation>
        <location evidence="1">Endoplasmic reticulum lumen</location>
    </subcellularLocation>
</comment>
<evidence type="ECO:0000256" key="7">
    <source>
        <dbReference type="ARBA" id="ARBA00023180"/>
    </source>
</evidence>